<dbReference type="EMBL" id="CAJNDS010001957">
    <property type="protein sequence ID" value="CAE7292093.1"/>
    <property type="molecule type" value="Genomic_DNA"/>
</dbReference>
<evidence type="ECO:0000313" key="2">
    <source>
        <dbReference type="Proteomes" id="UP000604046"/>
    </source>
</evidence>
<comment type="caution">
    <text evidence="1">The sequence shown here is derived from an EMBL/GenBank/DDBJ whole genome shotgun (WGS) entry which is preliminary data.</text>
</comment>
<dbReference type="AlphaFoldDB" id="A0A812N3J4"/>
<proteinExistence type="predicted"/>
<dbReference type="OrthoDB" id="447807at2759"/>
<keyword evidence="2" id="KW-1185">Reference proteome</keyword>
<evidence type="ECO:0000313" key="1">
    <source>
        <dbReference type="EMBL" id="CAE7292093.1"/>
    </source>
</evidence>
<name>A0A812N3J4_9DINO</name>
<organism evidence="1 2">
    <name type="scientific">Symbiodinium natans</name>
    <dbReference type="NCBI Taxonomy" id="878477"/>
    <lineage>
        <taxon>Eukaryota</taxon>
        <taxon>Sar</taxon>
        <taxon>Alveolata</taxon>
        <taxon>Dinophyceae</taxon>
        <taxon>Suessiales</taxon>
        <taxon>Symbiodiniaceae</taxon>
        <taxon>Symbiodinium</taxon>
    </lineage>
</organism>
<gene>
    <name evidence="1" type="ORF">SNAT2548_LOCUS15398</name>
</gene>
<dbReference type="Proteomes" id="UP000604046">
    <property type="component" value="Unassembled WGS sequence"/>
</dbReference>
<accession>A0A812N3J4</accession>
<reference evidence="1" key="1">
    <citation type="submission" date="2021-02" db="EMBL/GenBank/DDBJ databases">
        <authorList>
            <person name="Dougan E. K."/>
            <person name="Rhodes N."/>
            <person name="Thang M."/>
            <person name="Chan C."/>
        </authorList>
    </citation>
    <scope>NUCLEOTIDE SEQUENCE</scope>
</reference>
<sequence length="141" mass="15042">MSLAVKAGMAKRPATALQRLGRLRAPSGHFIPESHLNELARMLDCTSAVSGFRVRRIGINDSVWLVTCPANPEGWMIKKVPAHRRYSGVPTDVENCDAPWSSVVASSSGSSRASWTIKGLATLLEGPKADVKAAVGSCRDA</sequence>
<protein>
    <submittedName>
        <fullName evidence="1">Uncharacterized protein</fullName>
    </submittedName>
</protein>